<comment type="subcellular location">
    <subcellularLocation>
        <location evidence="1 5">Secreted</location>
    </subcellularLocation>
</comment>
<name>A0A833SQ42_PHYIN</name>
<reference evidence="6" key="1">
    <citation type="submission" date="2020-04" db="EMBL/GenBank/DDBJ databases">
        <title>Hybrid Assembly of Korean Phytophthora infestans isolates.</title>
        <authorList>
            <person name="Prokchorchik M."/>
            <person name="Lee Y."/>
            <person name="Seo J."/>
            <person name="Cho J.-H."/>
            <person name="Park Y.-E."/>
            <person name="Jang D.-C."/>
            <person name="Im J.-S."/>
            <person name="Choi J.-G."/>
            <person name="Park H.-J."/>
            <person name="Lee G.-B."/>
            <person name="Lee Y.-G."/>
            <person name="Hong S.-Y."/>
            <person name="Cho K."/>
            <person name="Sohn K.H."/>
        </authorList>
    </citation>
    <scope>NUCLEOTIDE SEQUENCE</scope>
    <source>
        <strain evidence="6">KR_1_A1</strain>
    </source>
</reference>
<dbReference type="EMBL" id="WSZM01000314">
    <property type="protein sequence ID" value="KAF4035458.1"/>
    <property type="molecule type" value="Genomic_DNA"/>
</dbReference>
<keyword evidence="3 5" id="KW-0964">Secreted</keyword>
<accession>A0A833SQ42</accession>
<evidence type="ECO:0000256" key="4">
    <source>
        <dbReference type="ARBA" id="ARBA00022729"/>
    </source>
</evidence>
<sequence length="149" mass="16787">MHLQSFLMMVVATLIIVNGSVSAADSFNLRKVKSTSPVNAINTVKTELTNSRMLRGADLTTGDNGHVYYYPARNGERKPFIEAKLKKALANPKRVNRLYANWYKSGFSAKRVAKELNQSVNNELGDTYYNLAKGYATFVKRKKTQQHLL</sequence>
<keyword evidence="4 5" id="KW-0732">Signal</keyword>
<keyword evidence="7" id="KW-1185">Reference proteome</keyword>
<gene>
    <name evidence="6" type="ORF">GN244_ATG12526</name>
</gene>
<organism evidence="6 7">
    <name type="scientific">Phytophthora infestans</name>
    <name type="common">Potato late blight agent</name>
    <name type="synonym">Botrytis infestans</name>
    <dbReference type="NCBI Taxonomy" id="4787"/>
    <lineage>
        <taxon>Eukaryota</taxon>
        <taxon>Sar</taxon>
        <taxon>Stramenopiles</taxon>
        <taxon>Oomycota</taxon>
        <taxon>Peronosporomycetes</taxon>
        <taxon>Peronosporales</taxon>
        <taxon>Peronosporaceae</taxon>
        <taxon>Phytophthora</taxon>
    </lineage>
</organism>
<proteinExistence type="inferred from homology"/>
<dbReference type="InterPro" id="IPR031825">
    <property type="entry name" value="RXLR"/>
</dbReference>
<protein>
    <recommendedName>
        <fullName evidence="5">RxLR effector protein</fullName>
    </recommendedName>
</protein>
<dbReference type="GO" id="GO:0005576">
    <property type="term" value="C:extracellular region"/>
    <property type="evidence" value="ECO:0007669"/>
    <property type="project" value="UniProtKB-SubCell"/>
</dbReference>
<evidence type="ECO:0000256" key="5">
    <source>
        <dbReference type="RuleBase" id="RU367124"/>
    </source>
</evidence>
<dbReference type="Pfam" id="PF16810">
    <property type="entry name" value="RXLR"/>
    <property type="match status" value="1"/>
</dbReference>
<evidence type="ECO:0000256" key="3">
    <source>
        <dbReference type="ARBA" id="ARBA00022525"/>
    </source>
</evidence>
<feature type="chain" id="PRO_5033108270" description="RxLR effector protein" evidence="5">
    <location>
        <begin position="24"/>
        <end position="149"/>
    </location>
</feature>
<evidence type="ECO:0000256" key="2">
    <source>
        <dbReference type="ARBA" id="ARBA00010400"/>
    </source>
</evidence>
<feature type="signal peptide" evidence="5">
    <location>
        <begin position="1"/>
        <end position="23"/>
    </location>
</feature>
<dbReference type="Proteomes" id="UP000602510">
    <property type="component" value="Unassembled WGS sequence"/>
</dbReference>
<comment type="similarity">
    <text evidence="2 5">Belongs to the RxLR effector family.</text>
</comment>
<dbReference type="Gene3D" id="1.10.10.2460">
    <property type="match status" value="1"/>
</dbReference>
<evidence type="ECO:0000313" key="6">
    <source>
        <dbReference type="EMBL" id="KAF4035458.1"/>
    </source>
</evidence>
<evidence type="ECO:0000256" key="1">
    <source>
        <dbReference type="ARBA" id="ARBA00004613"/>
    </source>
</evidence>
<comment type="caution">
    <text evidence="6">The sequence shown here is derived from an EMBL/GenBank/DDBJ whole genome shotgun (WGS) entry which is preliminary data.</text>
</comment>
<evidence type="ECO:0000313" key="7">
    <source>
        <dbReference type="Proteomes" id="UP000602510"/>
    </source>
</evidence>
<dbReference type="AlphaFoldDB" id="A0A833SQ42"/>
<comment type="function">
    <text evidence="5">Effector that suppresses plant defense responses during pathogen infection.</text>
</comment>